<gene>
    <name evidence="5" type="ORF">DW352_05345</name>
</gene>
<dbReference type="InterPro" id="IPR023772">
    <property type="entry name" value="DNA-bd_HTH_TetR-type_CS"/>
</dbReference>
<dbReference type="PRINTS" id="PR00455">
    <property type="entry name" value="HTHTETR"/>
</dbReference>
<feature type="region of interest" description="Disordered" evidence="3">
    <location>
        <begin position="1"/>
        <end position="27"/>
    </location>
</feature>
<evidence type="ECO:0000313" key="5">
    <source>
        <dbReference type="EMBL" id="AXK79994.1"/>
    </source>
</evidence>
<dbReference type="SUPFAM" id="SSF46689">
    <property type="entry name" value="Homeodomain-like"/>
    <property type="match status" value="1"/>
</dbReference>
<dbReference type="AlphaFoldDB" id="A0A345ZSU7"/>
<protein>
    <submittedName>
        <fullName evidence="5">TetR/AcrR family transcriptional regulator</fullName>
    </submittedName>
</protein>
<dbReference type="KEGG" id="ptaw:DW352_05345"/>
<dbReference type="GO" id="GO:0000976">
    <property type="term" value="F:transcription cis-regulatory region binding"/>
    <property type="evidence" value="ECO:0007669"/>
    <property type="project" value="TreeGrafter"/>
</dbReference>
<evidence type="ECO:0000313" key="6">
    <source>
        <dbReference type="Proteomes" id="UP000254889"/>
    </source>
</evidence>
<reference evidence="5 6" key="1">
    <citation type="submission" date="2018-07" db="EMBL/GenBank/DDBJ databases">
        <authorList>
            <person name="Quirk P.G."/>
            <person name="Krulwich T.A."/>
        </authorList>
    </citation>
    <scope>NUCLEOTIDE SEQUENCE [LARGE SCALE GENOMIC DNA]</scope>
    <source>
        <strain evidence="5 6">CC-BB4</strain>
    </source>
</reference>
<dbReference type="EMBL" id="CP031417">
    <property type="protein sequence ID" value="AXK79994.1"/>
    <property type="molecule type" value="Genomic_DNA"/>
</dbReference>
<dbReference type="GO" id="GO:0003700">
    <property type="term" value="F:DNA-binding transcription factor activity"/>
    <property type="evidence" value="ECO:0007669"/>
    <property type="project" value="TreeGrafter"/>
</dbReference>
<dbReference type="PROSITE" id="PS01081">
    <property type="entry name" value="HTH_TETR_1"/>
    <property type="match status" value="1"/>
</dbReference>
<dbReference type="PANTHER" id="PTHR30055:SF223">
    <property type="entry name" value="HTH-TYPE TRANSCRIPTIONAL REGULATOR UIDR"/>
    <property type="match status" value="1"/>
</dbReference>
<dbReference type="Proteomes" id="UP000254889">
    <property type="component" value="Chromosome"/>
</dbReference>
<sequence>MVAKQQAKAPPRKAAARTRGPSPEKTARTRAAIIKAAMAEFLECGFAAATMAGIARRAGLAKGTAYLYFDTKEALFTGIVRDVITNPLDEAQQQEIGPQEKVADYFRRTLLPAVRNIETGGRAAVARLVVAEGAHFPFLADVYRRQAYDPLLAHIRRFAQIARERGELKNDTLVRHPHLLIAPLWIGMINNGIMDPSHPIDIGALFEAQIAQCFGTAAPRVPG</sequence>
<dbReference type="Pfam" id="PF00440">
    <property type="entry name" value="TetR_N"/>
    <property type="match status" value="1"/>
</dbReference>
<accession>A0A345ZSU7</accession>
<dbReference type="InterPro" id="IPR009057">
    <property type="entry name" value="Homeodomain-like_sf"/>
</dbReference>
<feature type="domain" description="HTH tetR-type" evidence="4">
    <location>
        <begin position="27"/>
        <end position="87"/>
    </location>
</feature>
<evidence type="ECO:0000256" key="1">
    <source>
        <dbReference type="ARBA" id="ARBA00023125"/>
    </source>
</evidence>
<feature type="DNA-binding region" description="H-T-H motif" evidence="2">
    <location>
        <begin position="50"/>
        <end position="69"/>
    </location>
</feature>
<dbReference type="InterPro" id="IPR036271">
    <property type="entry name" value="Tet_transcr_reg_TetR-rel_C_sf"/>
</dbReference>
<evidence type="ECO:0000256" key="2">
    <source>
        <dbReference type="PROSITE-ProRule" id="PRU00335"/>
    </source>
</evidence>
<name>A0A345ZSU7_9HYPH</name>
<dbReference type="PANTHER" id="PTHR30055">
    <property type="entry name" value="HTH-TYPE TRANSCRIPTIONAL REGULATOR RUTR"/>
    <property type="match status" value="1"/>
</dbReference>
<dbReference type="Gene3D" id="1.10.357.10">
    <property type="entry name" value="Tetracycline Repressor, domain 2"/>
    <property type="match status" value="1"/>
</dbReference>
<dbReference type="RefSeq" id="WP_115689216.1">
    <property type="nucleotide sequence ID" value="NZ_CP031417.1"/>
</dbReference>
<organism evidence="5 6">
    <name type="scientific">Pseudolabrys taiwanensis</name>
    <dbReference type="NCBI Taxonomy" id="331696"/>
    <lineage>
        <taxon>Bacteria</taxon>
        <taxon>Pseudomonadati</taxon>
        <taxon>Pseudomonadota</taxon>
        <taxon>Alphaproteobacteria</taxon>
        <taxon>Hyphomicrobiales</taxon>
        <taxon>Xanthobacteraceae</taxon>
        <taxon>Pseudolabrys</taxon>
    </lineage>
</organism>
<dbReference type="OrthoDB" id="7584337at2"/>
<dbReference type="InterPro" id="IPR001647">
    <property type="entry name" value="HTH_TetR"/>
</dbReference>
<keyword evidence="1 2" id="KW-0238">DNA-binding</keyword>
<dbReference type="SUPFAM" id="SSF48498">
    <property type="entry name" value="Tetracyclin repressor-like, C-terminal domain"/>
    <property type="match status" value="1"/>
</dbReference>
<evidence type="ECO:0000259" key="4">
    <source>
        <dbReference type="PROSITE" id="PS50977"/>
    </source>
</evidence>
<dbReference type="InterPro" id="IPR050109">
    <property type="entry name" value="HTH-type_TetR-like_transc_reg"/>
</dbReference>
<evidence type="ECO:0000256" key="3">
    <source>
        <dbReference type="SAM" id="MobiDB-lite"/>
    </source>
</evidence>
<proteinExistence type="predicted"/>
<dbReference type="PROSITE" id="PS50977">
    <property type="entry name" value="HTH_TETR_2"/>
    <property type="match status" value="1"/>
</dbReference>
<keyword evidence="6" id="KW-1185">Reference proteome</keyword>